<evidence type="ECO:0000313" key="15">
    <source>
        <dbReference type="Proteomes" id="UP001620645"/>
    </source>
</evidence>
<dbReference type="PANTHER" id="PTHR24083">
    <property type="entry name" value="NUCLEAR HORMONE RECEPTOR"/>
    <property type="match status" value="1"/>
</dbReference>
<evidence type="ECO:0000256" key="9">
    <source>
        <dbReference type="ARBA" id="ARBA00023170"/>
    </source>
</evidence>
<dbReference type="PRINTS" id="PR00047">
    <property type="entry name" value="STROIDFINGER"/>
</dbReference>
<dbReference type="EMBL" id="JBICCN010000078">
    <property type="protein sequence ID" value="KAL3096028.1"/>
    <property type="molecule type" value="Genomic_DNA"/>
</dbReference>
<dbReference type="AlphaFoldDB" id="A0ABD2JZM3"/>
<keyword evidence="5 11" id="KW-0862">Zinc</keyword>
<dbReference type="InterPro" id="IPR049636">
    <property type="entry name" value="HNF4-like_DBD"/>
</dbReference>
<name>A0ABD2JZM3_HETSC</name>
<dbReference type="Pfam" id="PF00105">
    <property type="entry name" value="zf-C4"/>
    <property type="match status" value="1"/>
</dbReference>
<dbReference type="SMART" id="SM00399">
    <property type="entry name" value="ZnF_C4"/>
    <property type="match status" value="1"/>
</dbReference>
<evidence type="ECO:0000313" key="14">
    <source>
        <dbReference type="EMBL" id="KAL3096028.1"/>
    </source>
</evidence>
<dbReference type="Gene3D" id="3.30.50.10">
    <property type="entry name" value="Erythroid Transcription Factor GATA-1, subunit A"/>
    <property type="match status" value="1"/>
</dbReference>
<comment type="caution">
    <text evidence="14">The sequence shown here is derived from an EMBL/GenBank/DDBJ whole genome shotgun (WGS) entry which is preliminary data.</text>
</comment>
<dbReference type="GO" id="GO:0003677">
    <property type="term" value="F:DNA binding"/>
    <property type="evidence" value="ECO:0007669"/>
    <property type="project" value="UniProtKB-KW"/>
</dbReference>
<keyword evidence="4 11" id="KW-0863">Zinc-finger</keyword>
<protein>
    <submittedName>
        <fullName evidence="14">Uncharacterized protein</fullName>
    </submittedName>
</protein>
<evidence type="ECO:0000256" key="3">
    <source>
        <dbReference type="ARBA" id="ARBA00022723"/>
    </source>
</evidence>
<evidence type="ECO:0000256" key="1">
    <source>
        <dbReference type="ARBA" id="ARBA00004123"/>
    </source>
</evidence>
<dbReference type="PROSITE" id="PS51843">
    <property type="entry name" value="NR_LBD"/>
    <property type="match status" value="1"/>
</dbReference>
<dbReference type="SUPFAM" id="SSF48508">
    <property type="entry name" value="Nuclear receptor ligand-binding domain"/>
    <property type="match status" value="1"/>
</dbReference>
<dbReference type="FunFam" id="3.30.50.10:FF:000030">
    <property type="entry name" value="Nuclear Hormone Receptor family"/>
    <property type="match status" value="1"/>
</dbReference>
<evidence type="ECO:0000256" key="6">
    <source>
        <dbReference type="ARBA" id="ARBA00023015"/>
    </source>
</evidence>
<evidence type="ECO:0000256" key="5">
    <source>
        <dbReference type="ARBA" id="ARBA00022833"/>
    </source>
</evidence>
<dbReference type="InterPro" id="IPR013088">
    <property type="entry name" value="Znf_NHR/GATA"/>
</dbReference>
<gene>
    <name evidence="14" type="ORF">niasHS_005787</name>
</gene>
<keyword evidence="9 11" id="KW-0675">Receptor</keyword>
<evidence type="ECO:0000256" key="11">
    <source>
        <dbReference type="RuleBase" id="RU004334"/>
    </source>
</evidence>
<keyword evidence="7 11" id="KW-0238">DNA-binding</keyword>
<feature type="domain" description="NR LBD" evidence="13">
    <location>
        <begin position="150"/>
        <end position="406"/>
    </location>
</feature>
<dbReference type="CDD" id="cd06960">
    <property type="entry name" value="NR_DBD_HNF4A"/>
    <property type="match status" value="1"/>
</dbReference>
<evidence type="ECO:0000256" key="7">
    <source>
        <dbReference type="ARBA" id="ARBA00023125"/>
    </source>
</evidence>
<dbReference type="GO" id="GO:0008270">
    <property type="term" value="F:zinc ion binding"/>
    <property type="evidence" value="ECO:0007669"/>
    <property type="project" value="UniProtKB-KW"/>
</dbReference>
<dbReference type="SMART" id="SM00430">
    <property type="entry name" value="HOLI"/>
    <property type="match status" value="1"/>
</dbReference>
<dbReference type="PROSITE" id="PS00031">
    <property type="entry name" value="NUCLEAR_REC_DBD_1"/>
    <property type="match status" value="1"/>
</dbReference>
<evidence type="ECO:0000256" key="2">
    <source>
        <dbReference type="ARBA" id="ARBA00005993"/>
    </source>
</evidence>
<dbReference type="Proteomes" id="UP001620645">
    <property type="component" value="Unassembled WGS sequence"/>
</dbReference>
<organism evidence="14 15">
    <name type="scientific">Heterodera schachtii</name>
    <name type="common">Sugarbeet cyst nematode worm</name>
    <name type="synonym">Tylenchus schachtii</name>
    <dbReference type="NCBI Taxonomy" id="97005"/>
    <lineage>
        <taxon>Eukaryota</taxon>
        <taxon>Metazoa</taxon>
        <taxon>Ecdysozoa</taxon>
        <taxon>Nematoda</taxon>
        <taxon>Chromadorea</taxon>
        <taxon>Rhabditida</taxon>
        <taxon>Tylenchina</taxon>
        <taxon>Tylenchomorpha</taxon>
        <taxon>Tylenchoidea</taxon>
        <taxon>Heteroderidae</taxon>
        <taxon>Heteroderinae</taxon>
        <taxon>Heterodera</taxon>
    </lineage>
</organism>
<evidence type="ECO:0000256" key="8">
    <source>
        <dbReference type="ARBA" id="ARBA00023163"/>
    </source>
</evidence>
<dbReference type="InterPro" id="IPR001628">
    <property type="entry name" value="Znf_hrmn_rcpt"/>
</dbReference>
<dbReference type="PROSITE" id="PS51030">
    <property type="entry name" value="NUCLEAR_REC_DBD_2"/>
    <property type="match status" value="1"/>
</dbReference>
<dbReference type="Gene3D" id="1.10.565.10">
    <property type="entry name" value="Retinoid X Receptor"/>
    <property type="match status" value="1"/>
</dbReference>
<keyword evidence="10 11" id="KW-0539">Nucleus</keyword>
<dbReference type="GO" id="GO:0005634">
    <property type="term" value="C:nucleus"/>
    <property type="evidence" value="ECO:0007669"/>
    <property type="project" value="UniProtKB-SubCell"/>
</dbReference>
<keyword evidence="15" id="KW-1185">Reference proteome</keyword>
<feature type="domain" description="Nuclear receptor" evidence="12">
    <location>
        <begin position="53"/>
        <end position="128"/>
    </location>
</feature>
<comment type="subcellular location">
    <subcellularLocation>
        <location evidence="1 11">Nucleus</location>
    </subcellularLocation>
</comment>
<dbReference type="InterPro" id="IPR035500">
    <property type="entry name" value="NHR-like_dom_sf"/>
</dbReference>
<evidence type="ECO:0000259" key="13">
    <source>
        <dbReference type="PROSITE" id="PS51843"/>
    </source>
</evidence>
<reference evidence="14 15" key="1">
    <citation type="submission" date="2024-10" db="EMBL/GenBank/DDBJ databases">
        <authorList>
            <person name="Kim D."/>
        </authorList>
    </citation>
    <scope>NUCLEOTIDE SEQUENCE [LARGE SCALE GENOMIC DNA]</scope>
    <source>
        <strain evidence="14">Taebaek</strain>
    </source>
</reference>
<dbReference type="InterPro" id="IPR050274">
    <property type="entry name" value="Nuclear_hormone_rcpt_NR2"/>
</dbReference>
<evidence type="ECO:0000256" key="4">
    <source>
        <dbReference type="ARBA" id="ARBA00022771"/>
    </source>
</evidence>
<accession>A0ABD2JZM3</accession>
<dbReference type="SUPFAM" id="SSF57716">
    <property type="entry name" value="Glucocorticoid receptor-like (DNA-binding domain)"/>
    <property type="match status" value="1"/>
</dbReference>
<comment type="similarity">
    <text evidence="2 11">Belongs to the nuclear hormone receptor family.</text>
</comment>
<keyword evidence="8 11" id="KW-0804">Transcription</keyword>
<proteinExistence type="inferred from homology"/>
<evidence type="ECO:0000259" key="12">
    <source>
        <dbReference type="PROSITE" id="PS51030"/>
    </source>
</evidence>
<dbReference type="Pfam" id="PF00104">
    <property type="entry name" value="Hormone_recep"/>
    <property type="match status" value="1"/>
</dbReference>
<evidence type="ECO:0000256" key="10">
    <source>
        <dbReference type="ARBA" id="ARBA00023242"/>
    </source>
</evidence>
<sequence>MLISSDNSVGISETAELFCQSNSDNDTFCQFQTTNANGPNAKRSSSQPSSSGTIDCVVCGARASGVHYMVLSCNGCKTFFRRAIMENRMYSCARKGKCQINMKNRCCCRHCRFEKCRKVGMVFTELNVERKRRVNMAKAFILGDQFDRGQEDPLISQLLAKRKQFRTLLTSSFTPIFETIDHAFQQRTVFDGPMKIFENFQLRIPGIQLDFYDWRARILSVAVEWVKSFSELQQSLIVHCSFALLVFCEAFETPERFSDRLVYPDGLQVTRNFSKGICIPQNGLIRGIVAVINHILAPIRRIQLNEVEYVFIQSLLLFDSDCLSLGEKTQQIVNEKRQKLLESLQRYLNRKKDGNAMESVKRMAELLLRIPNIQKVAAFKRQFFLDENGLRILGPNCAKCSFAIQIASLYLNTSFF</sequence>
<keyword evidence="3 11" id="KW-0479">Metal-binding</keyword>
<keyword evidence="6 11" id="KW-0805">Transcription regulation</keyword>
<dbReference type="InterPro" id="IPR000536">
    <property type="entry name" value="Nucl_hrmn_rcpt_lig-bd"/>
</dbReference>